<comment type="caution">
    <text evidence="1">The sequence shown here is derived from an EMBL/GenBank/DDBJ whole genome shotgun (WGS) entry which is preliminary data.</text>
</comment>
<gene>
    <name evidence="1" type="ORF">RJ639_018127</name>
</gene>
<reference evidence="1" key="1">
    <citation type="submission" date="2022-12" db="EMBL/GenBank/DDBJ databases">
        <title>Draft genome assemblies for two species of Escallonia (Escalloniales).</title>
        <authorList>
            <person name="Chanderbali A."/>
            <person name="Dervinis C."/>
            <person name="Anghel I."/>
            <person name="Soltis D."/>
            <person name="Soltis P."/>
            <person name="Zapata F."/>
        </authorList>
    </citation>
    <scope>NUCLEOTIDE SEQUENCE</scope>
    <source>
        <strain evidence="1">UCBG64.0493</strain>
        <tissue evidence="1">Leaf</tissue>
    </source>
</reference>
<evidence type="ECO:0000313" key="1">
    <source>
        <dbReference type="EMBL" id="KAK3002861.1"/>
    </source>
</evidence>
<accession>A0AA88V695</accession>
<name>A0AA88V695_9ASTE</name>
<protein>
    <submittedName>
        <fullName evidence="1">Uncharacterized protein</fullName>
    </submittedName>
</protein>
<evidence type="ECO:0000313" key="2">
    <source>
        <dbReference type="Proteomes" id="UP001188597"/>
    </source>
</evidence>
<dbReference type="AlphaFoldDB" id="A0AA88V695"/>
<proteinExistence type="predicted"/>
<dbReference type="Proteomes" id="UP001188597">
    <property type="component" value="Unassembled WGS sequence"/>
</dbReference>
<organism evidence="1 2">
    <name type="scientific">Escallonia herrerae</name>
    <dbReference type="NCBI Taxonomy" id="1293975"/>
    <lineage>
        <taxon>Eukaryota</taxon>
        <taxon>Viridiplantae</taxon>
        <taxon>Streptophyta</taxon>
        <taxon>Embryophyta</taxon>
        <taxon>Tracheophyta</taxon>
        <taxon>Spermatophyta</taxon>
        <taxon>Magnoliopsida</taxon>
        <taxon>eudicotyledons</taxon>
        <taxon>Gunneridae</taxon>
        <taxon>Pentapetalae</taxon>
        <taxon>asterids</taxon>
        <taxon>campanulids</taxon>
        <taxon>Escalloniales</taxon>
        <taxon>Escalloniaceae</taxon>
        <taxon>Escallonia</taxon>
    </lineage>
</organism>
<keyword evidence="2" id="KW-1185">Reference proteome</keyword>
<dbReference type="EMBL" id="JAVXUP010002520">
    <property type="protein sequence ID" value="KAK3002861.1"/>
    <property type="molecule type" value="Genomic_DNA"/>
</dbReference>
<sequence length="178" mass="20260">MRIEKQSRHDDHAVEDEGNSELVVKMNNGLGIMSEELFSASPISRVLSLVETYEALKLQHGCDTSEIVITAGFDHGAFELMQEKVIAKSYNLMKSVKDAYRSYILLCNSHPIKDVFDVHRLDLQRVHVGSNTAPEKSRLLRDDTEFHPQILKTDRADVKSIYKNSPATGFYQSKQSRY</sequence>